<dbReference type="GO" id="GO:0009279">
    <property type="term" value="C:cell outer membrane"/>
    <property type="evidence" value="ECO:0007669"/>
    <property type="project" value="UniProtKB-SubCell"/>
</dbReference>
<dbReference type="InterPro" id="IPR039426">
    <property type="entry name" value="TonB-dep_rcpt-like"/>
</dbReference>
<keyword evidence="9 10" id="KW-0998">Cell outer membrane</keyword>
<dbReference type="InterPro" id="IPR012910">
    <property type="entry name" value="Plug_dom"/>
</dbReference>
<dbReference type="Pfam" id="PF00593">
    <property type="entry name" value="TonB_dep_Rec_b-barrel"/>
    <property type="match status" value="1"/>
</dbReference>
<dbReference type="GO" id="GO:0015344">
    <property type="term" value="F:siderophore uptake transmembrane transporter activity"/>
    <property type="evidence" value="ECO:0007669"/>
    <property type="project" value="TreeGrafter"/>
</dbReference>
<evidence type="ECO:0000256" key="11">
    <source>
        <dbReference type="RuleBase" id="RU003357"/>
    </source>
</evidence>
<evidence type="ECO:0000313" key="16">
    <source>
        <dbReference type="Proteomes" id="UP000193083"/>
    </source>
</evidence>
<keyword evidence="5 12" id="KW-0732">Signal</keyword>
<name>A0A1X7P0D1_9HYPH</name>
<evidence type="ECO:0000256" key="10">
    <source>
        <dbReference type="PROSITE-ProRule" id="PRU01360"/>
    </source>
</evidence>
<accession>A0A1X7P0D1</accession>
<dbReference type="InterPro" id="IPR037066">
    <property type="entry name" value="Plug_dom_sf"/>
</dbReference>
<dbReference type="InterPro" id="IPR000531">
    <property type="entry name" value="Beta-barrel_TonB"/>
</dbReference>
<dbReference type="Gene3D" id="2.170.130.10">
    <property type="entry name" value="TonB-dependent receptor, plug domain"/>
    <property type="match status" value="1"/>
</dbReference>
<dbReference type="CDD" id="cd01347">
    <property type="entry name" value="ligand_gated_channel"/>
    <property type="match status" value="1"/>
</dbReference>
<evidence type="ECO:0000259" key="13">
    <source>
        <dbReference type="Pfam" id="PF00593"/>
    </source>
</evidence>
<comment type="subcellular location">
    <subcellularLocation>
        <location evidence="1 10">Cell outer membrane</location>
        <topology evidence="1 10">Multi-pass membrane protein</topology>
    </subcellularLocation>
</comment>
<feature type="chain" id="PRO_5013027698" evidence="12">
    <location>
        <begin position="19"/>
        <end position="609"/>
    </location>
</feature>
<evidence type="ECO:0000256" key="1">
    <source>
        <dbReference type="ARBA" id="ARBA00004571"/>
    </source>
</evidence>
<dbReference type="PANTHER" id="PTHR30069:SF29">
    <property type="entry name" value="HEMOGLOBIN AND HEMOGLOBIN-HAPTOGLOBIN-BINDING PROTEIN 1-RELATED"/>
    <property type="match status" value="1"/>
</dbReference>
<proteinExistence type="inferred from homology"/>
<dbReference type="Gene3D" id="2.40.170.20">
    <property type="entry name" value="TonB-dependent receptor, beta-barrel domain"/>
    <property type="match status" value="1"/>
</dbReference>
<dbReference type="RefSeq" id="WP_085464761.1">
    <property type="nucleotide sequence ID" value="NZ_FXBL01000004.1"/>
</dbReference>
<evidence type="ECO:0000313" key="15">
    <source>
        <dbReference type="EMBL" id="SMH43305.1"/>
    </source>
</evidence>
<keyword evidence="4 10" id="KW-0812">Transmembrane</keyword>
<evidence type="ECO:0000256" key="4">
    <source>
        <dbReference type="ARBA" id="ARBA00022692"/>
    </source>
</evidence>
<evidence type="ECO:0000256" key="9">
    <source>
        <dbReference type="ARBA" id="ARBA00023237"/>
    </source>
</evidence>
<feature type="signal peptide" evidence="12">
    <location>
        <begin position="1"/>
        <end position="18"/>
    </location>
</feature>
<keyword evidence="6 11" id="KW-0798">TonB box</keyword>
<keyword evidence="3 10" id="KW-1134">Transmembrane beta strand</keyword>
<organism evidence="15 16">
    <name type="scientific">Mesorhizobium australicum</name>
    <dbReference type="NCBI Taxonomy" id="536018"/>
    <lineage>
        <taxon>Bacteria</taxon>
        <taxon>Pseudomonadati</taxon>
        <taxon>Pseudomonadota</taxon>
        <taxon>Alphaproteobacteria</taxon>
        <taxon>Hyphomicrobiales</taxon>
        <taxon>Phyllobacteriaceae</taxon>
        <taxon>Mesorhizobium</taxon>
    </lineage>
</organism>
<dbReference type="GO" id="GO:0044718">
    <property type="term" value="P:siderophore transmembrane transport"/>
    <property type="evidence" value="ECO:0007669"/>
    <property type="project" value="TreeGrafter"/>
</dbReference>
<dbReference type="Proteomes" id="UP000193083">
    <property type="component" value="Unassembled WGS sequence"/>
</dbReference>
<keyword evidence="8" id="KW-0675">Receptor</keyword>
<dbReference type="SUPFAM" id="SSF56935">
    <property type="entry name" value="Porins"/>
    <property type="match status" value="1"/>
</dbReference>
<keyword evidence="7 10" id="KW-0472">Membrane</keyword>
<keyword evidence="2 10" id="KW-0813">Transport</keyword>
<evidence type="ECO:0000256" key="3">
    <source>
        <dbReference type="ARBA" id="ARBA00022452"/>
    </source>
</evidence>
<feature type="domain" description="TonB-dependent receptor-like beta-barrel" evidence="13">
    <location>
        <begin position="181"/>
        <end position="582"/>
    </location>
</feature>
<evidence type="ECO:0000259" key="14">
    <source>
        <dbReference type="Pfam" id="PF07715"/>
    </source>
</evidence>
<protein>
    <submittedName>
        <fullName evidence="15">Vitamin B12 transporter</fullName>
    </submittedName>
</protein>
<evidence type="ECO:0000256" key="2">
    <source>
        <dbReference type="ARBA" id="ARBA00022448"/>
    </source>
</evidence>
<dbReference type="OrthoDB" id="9760333at2"/>
<dbReference type="InterPro" id="IPR036942">
    <property type="entry name" value="Beta-barrel_TonB_sf"/>
</dbReference>
<dbReference type="EMBL" id="FXBL01000004">
    <property type="protein sequence ID" value="SMH43305.1"/>
    <property type="molecule type" value="Genomic_DNA"/>
</dbReference>
<feature type="domain" description="TonB-dependent receptor plug" evidence="14">
    <location>
        <begin position="49"/>
        <end position="157"/>
    </location>
</feature>
<evidence type="ECO:0000256" key="7">
    <source>
        <dbReference type="ARBA" id="ARBA00023136"/>
    </source>
</evidence>
<evidence type="ECO:0000256" key="8">
    <source>
        <dbReference type="ARBA" id="ARBA00023170"/>
    </source>
</evidence>
<dbReference type="AlphaFoldDB" id="A0A1X7P0D1"/>
<keyword evidence="16" id="KW-1185">Reference proteome</keyword>
<gene>
    <name evidence="15" type="ORF">SAMN02982922_2864</name>
</gene>
<comment type="similarity">
    <text evidence="10 11">Belongs to the TonB-dependent receptor family.</text>
</comment>
<evidence type="ECO:0000256" key="12">
    <source>
        <dbReference type="SAM" id="SignalP"/>
    </source>
</evidence>
<reference evidence="15 16" key="1">
    <citation type="submission" date="2017-04" db="EMBL/GenBank/DDBJ databases">
        <authorList>
            <person name="Afonso C.L."/>
            <person name="Miller P.J."/>
            <person name="Scott M.A."/>
            <person name="Spackman E."/>
            <person name="Goraichik I."/>
            <person name="Dimitrov K.M."/>
            <person name="Suarez D.L."/>
            <person name="Swayne D.E."/>
        </authorList>
    </citation>
    <scope>NUCLEOTIDE SEQUENCE [LARGE SCALE GENOMIC DNA]</scope>
    <source>
        <strain evidence="15 16">B5P</strain>
    </source>
</reference>
<dbReference type="PANTHER" id="PTHR30069">
    <property type="entry name" value="TONB-DEPENDENT OUTER MEMBRANE RECEPTOR"/>
    <property type="match status" value="1"/>
</dbReference>
<dbReference type="Pfam" id="PF07715">
    <property type="entry name" value="Plug"/>
    <property type="match status" value="1"/>
</dbReference>
<sequence>MKVYGAKTLALAAQTALAAILLAGLAPAGAQEIDIGEIVVTPNRAPGDKAKTGSKVEKITKKEIEERSQPTVIDYLDTVPGVAISQPGSVGGEGSLAVRGQPKRYVKTLFNGIDIGDPTAPQVQTSYQYLLTGGIEEIEVLKGSQSTLYGSEAIAGVISLSTLTDYKIGVQHLFHIEGGSNGTALGRYGLRAATETSRAGINITGFRTDGISSAANGTERDGYENVTVDAAAEHRFNENFSVFGSLLYINASAEFDDSFPIGDNLTATNHSRQLAGRMGFNLDLMDGRARNTVSVQGFDIDRSITGTFFDGEYLGDRVKADYQGAFDVTERITLQYGADYERQSIEVPGASADFTIGGVWGQVVFQPVDSLTLTAGGRYDDHSAFGGYGTYRASASYAFPTNTRLHASLGTGFRAPSLNELYGPFGANPLLQPETSISYDIGVEQRLADNLIADVTFFQIDIDNLIAYSGPGYNQVPGVTTSRGVETSVAWTANEWLSLAGSYTYTDSHTATGARNIRIPRHAIGLSTVVQPAEKWTISASGKVALDTVDSGDFQLDDYFLLNAKLAYKPTEATEVYVRVENAFDVDYQTVRGYATPGFSAFTGVKATF</sequence>
<evidence type="ECO:0000256" key="6">
    <source>
        <dbReference type="ARBA" id="ARBA00023077"/>
    </source>
</evidence>
<evidence type="ECO:0000256" key="5">
    <source>
        <dbReference type="ARBA" id="ARBA00022729"/>
    </source>
</evidence>
<dbReference type="PROSITE" id="PS52016">
    <property type="entry name" value="TONB_DEPENDENT_REC_3"/>
    <property type="match status" value="1"/>
</dbReference>